<feature type="binding site" evidence="6">
    <location>
        <position position="344"/>
    </location>
    <ligand>
        <name>D-dopa</name>
        <dbReference type="ChEBI" id="CHEBI:149689"/>
    </ligand>
</feature>
<feature type="domain" description="FAD dependent oxidoreductase" evidence="7">
    <location>
        <begin position="8"/>
        <end position="358"/>
    </location>
</feature>
<feature type="binding site" evidence="6">
    <location>
        <position position="249"/>
    </location>
    <ligand>
        <name>D-dopa</name>
        <dbReference type="ChEBI" id="CHEBI:149689"/>
    </ligand>
</feature>
<sequence>MSAGNKHIVVIGAGVIGLQAAISLLEAGYQVTIIAKHFPGDLSAEYTSPWAGAHWRTHAAPEDARQRAWDVASYRKWYETVQEEQKNPRQTRSGLGIYSSKFYCEDTSPPWFANEVKGFRMIGTRRINGKVLTGHEFESIMINVPRYLDYLRQRAVELGARSLKTTLPVSTTLAGTLRHAAEVVRHAVTATPIDAFVNATGISASRLVPDSAVFPIRGQTVTVKGEAKGITTVDASPDNVSPASPNITYVLPRPRSGTSILGGTKQAGDWAAEPDRLTTQEILDRAKEFAPELLDERGEFEVVSAQVGFRPGRKGGARVEIEEVRQPGGVGEAMVVCHSYGHAGAGYQNSIGNADEVVRLLEGYFKGRSASRANL</sequence>
<dbReference type="InParanoid" id="A0A0D1XIC0"/>
<evidence type="ECO:0000259" key="7">
    <source>
        <dbReference type="Pfam" id="PF01266"/>
    </source>
</evidence>
<evidence type="ECO:0000256" key="2">
    <source>
        <dbReference type="ARBA" id="ARBA00006730"/>
    </source>
</evidence>
<dbReference type="STRING" id="253628.A0A0D1XIC0"/>
<keyword evidence="5" id="KW-0560">Oxidoreductase</keyword>
<keyword evidence="4 6" id="KW-0274">FAD</keyword>
<protein>
    <recommendedName>
        <fullName evidence="7">FAD dependent oxidoreductase domain-containing protein</fullName>
    </recommendedName>
</protein>
<dbReference type="GO" id="GO:0071949">
    <property type="term" value="F:FAD binding"/>
    <property type="evidence" value="ECO:0007669"/>
    <property type="project" value="InterPro"/>
</dbReference>
<dbReference type="PANTHER" id="PTHR11530">
    <property type="entry name" value="D-AMINO ACID OXIDASE"/>
    <property type="match status" value="1"/>
</dbReference>
<proteinExistence type="inferred from homology"/>
<dbReference type="AlphaFoldDB" id="A0A0D1XIC0"/>
<feature type="binding site" evidence="6">
    <location>
        <position position="310"/>
    </location>
    <ligand>
        <name>D-dopa</name>
        <dbReference type="ChEBI" id="CHEBI:149689"/>
    </ligand>
</feature>
<evidence type="ECO:0000313" key="9">
    <source>
        <dbReference type="Proteomes" id="UP000053259"/>
    </source>
</evidence>
<dbReference type="HOGENOM" id="CLU_034311_1_0_1"/>
<dbReference type="Pfam" id="PF01266">
    <property type="entry name" value="DAO"/>
    <property type="match status" value="1"/>
</dbReference>
<dbReference type="PANTHER" id="PTHR11530:SF11">
    <property type="entry name" value="D-ASPARTATE OXIDASE"/>
    <property type="match status" value="1"/>
</dbReference>
<dbReference type="Proteomes" id="UP000053259">
    <property type="component" value="Unassembled WGS sequence"/>
</dbReference>
<dbReference type="VEuPathDB" id="FungiDB:PV09_06539"/>
<dbReference type="SUPFAM" id="SSF51971">
    <property type="entry name" value="Nucleotide-binding domain"/>
    <property type="match status" value="1"/>
</dbReference>
<dbReference type="Gene3D" id="3.30.9.10">
    <property type="entry name" value="D-Amino Acid Oxidase, subunit A, domain 2"/>
    <property type="match status" value="1"/>
</dbReference>
<dbReference type="InterPro" id="IPR023209">
    <property type="entry name" value="DAO"/>
</dbReference>
<dbReference type="RefSeq" id="XP_016211905.1">
    <property type="nucleotide sequence ID" value="XM_016360193.1"/>
</dbReference>
<organism evidence="8 9">
    <name type="scientific">Verruconis gallopava</name>
    <dbReference type="NCBI Taxonomy" id="253628"/>
    <lineage>
        <taxon>Eukaryota</taxon>
        <taxon>Fungi</taxon>
        <taxon>Dikarya</taxon>
        <taxon>Ascomycota</taxon>
        <taxon>Pezizomycotina</taxon>
        <taxon>Dothideomycetes</taxon>
        <taxon>Pleosporomycetidae</taxon>
        <taxon>Venturiales</taxon>
        <taxon>Sympoventuriaceae</taxon>
        <taxon>Verruconis</taxon>
    </lineage>
</organism>
<dbReference type="GeneID" id="27314512"/>
<reference evidence="8 9" key="1">
    <citation type="submission" date="2015-01" db="EMBL/GenBank/DDBJ databases">
        <title>The Genome Sequence of Ochroconis gallopava CBS43764.</title>
        <authorList>
            <consortium name="The Broad Institute Genomics Platform"/>
            <person name="Cuomo C."/>
            <person name="de Hoog S."/>
            <person name="Gorbushina A."/>
            <person name="Stielow B."/>
            <person name="Teixiera M."/>
            <person name="Abouelleil A."/>
            <person name="Chapman S.B."/>
            <person name="Priest M."/>
            <person name="Young S.K."/>
            <person name="Wortman J."/>
            <person name="Nusbaum C."/>
            <person name="Birren B."/>
        </authorList>
    </citation>
    <scope>NUCLEOTIDE SEQUENCE [LARGE SCALE GENOMIC DNA]</scope>
    <source>
        <strain evidence="8 9">CBS 43764</strain>
    </source>
</reference>
<evidence type="ECO:0000256" key="4">
    <source>
        <dbReference type="ARBA" id="ARBA00022827"/>
    </source>
</evidence>
<name>A0A0D1XIC0_9PEZI</name>
<dbReference type="PIRSF" id="PIRSF000189">
    <property type="entry name" value="D-aa_oxidase"/>
    <property type="match status" value="1"/>
</dbReference>
<evidence type="ECO:0000256" key="6">
    <source>
        <dbReference type="PIRSR" id="PIRSR000189-1"/>
    </source>
</evidence>
<dbReference type="GO" id="GO:0005737">
    <property type="term" value="C:cytoplasm"/>
    <property type="evidence" value="ECO:0007669"/>
    <property type="project" value="TreeGrafter"/>
</dbReference>
<evidence type="ECO:0000256" key="1">
    <source>
        <dbReference type="ARBA" id="ARBA00001974"/>
    </source>
</evidence>
<evidence type="ECO:0000256" key="5">
    <source>
        <dbReference type="ARBA" id="ARBA00023002"/>
    </source>
</evidence>
<comment type="similarity">
    <text evidence="2">Belongs to the DAMOX/DASOX family.</text>
</comment>
<gene>
    <name evidence="8" type="ORF">PV09_06539</name>
</gene>
<dbReference type="Gene3D" id="3.40.50.720">
    <property type="entry name" value="NAD(P)-binding Rossmann-like Domain"/>
    <property type="match status" value="1"/>
</dbReference>
<dbReference type="InterPro" id="IPR006076">
    <property type="entry name" value="FAD-dep_OxRdtase"/>
</dbReference>
<dbReference type="SUPFAM" id="SSF54373">
    <property type="entry name" value="FAD-linked reductases, C-terminal domain"/>
    <property type="match status" value="1"/>
</dbReference>
<evidence type="ECO:0000256" key="3">
    <source>
        <dbReference type="ARBA" id="ARBA00022630"/>
    </source>
</evidence>
<dbReference type="EMBL" id="KN847551">
    <property type="protein sequence ID" value="KIW02036.1"/>
    <property type="molecule type" value="Genomic_DNA"/>
</dbReference>
<dbReference type="GO" id="GO:0003884">
    <property type="term" value="F:D-amino-acid oxidase activity"/>
    <property type="evidence" value="ECO:0007669"/>
    <property type="project" value="InterPro"/>
</dbReference>
<feature type="binding site" evidence="6">
    <location>
        <position position="200"/>
    </location>
    <ligand>
        <name>FAD</name>
        <dbReference type="ChEBI" id="CHEBI:57692"/>
    </ligand>
</feature>
<comment type="cofactor">
    <cofactor evidence="1 6">
        <name>FAD</name>
        <dbReference type="ChEBI" id="CHEBI:57692"/>
    </cofactor>
</comment>
<dbReference type="OrthoDB" id="2015447at2759"/>
<feature type="binding site" evidence="6">
    <location>
        <begin position="47"/>
        <end position="48"/>
    </location>
    <ligand>
        <name>FAD</name>
        <dbReference type="ChEBI" id="CHEBI:57692"/>
    </ligand>
</feature>
<keyword evidence="9" id="KW-1185">Reference proteome</keyword>
<evidence type="ECO:0000313" key="8">
    <source>
        <dbReference type="EMBL" id="KIW02036.1"/>
    </source>
</evidence>
<accession>A0A0D1XIC0</accession>
<dbReference type="GO" id="GO:0019478">
    <property type="term" value="P:D-amino acid catabolic process"/>
    <property type="evidence" value="ECO:0007669"/>
    <property type="project" value="TreeGrafter"/>
</dbReference>
<keyword evidence="3" id="KW-0285">Flavoprotein</keyword>